<evidence type="ECO:0000259" key="2">
    <source>
        <dbReference type="Pfam" id="PF12147"/>
    </source>
</evidence>
<dbReference type="InterPro" id="IPR029058">
    <property type="entry name" value="AB_hydrolase_fold"/>
</dbReference>
<feature type="domain" description="Methyltransferase" evidence="2">
    <location>
        <begin position="268"/>
        <end position="568"/>
    </location>
</feature>
<name>A0A1T4XMW6_9BACT</name>
<dbReference type="PANTHER" id="PTHR11614">
    <property type="entry name" value="PHOSPHOLIPASE-RELATED"/>
    <property type="match status" value="1"/>
</dbReference>
<keyword evidence="3" id="KW-0378">Hydrolase</keyword>
<evidence type="ECO:0000313" key="4">
    <source>
        <dbReference type="Proteomes" id="UP000190774"/>
    </source>
</evidence>
<dbReference type="Gene3D" id="3.40.50.150">
    <property type="entry name" value="Vaccinia Virus protein VP39"/>
    <property type="match status" value="1"/>
</dbReference>
<dbReference type="Gene3D" id="3.40.50.1820">
    <property type="entry name" value="alpha/beta hydrolase"/>
    <property type="match status" value="1"/>
</dbReference>
<protein>
    <submittedName>
        <fullName evidence="3">Lysophospholipase, alpha-beta hydrolase superfamily</fullName>
    </submittedName>
</protein>
<keyword evidence="4" id="KW-1185">Reference proteome</keyword>
<reference evidence="4" key="1">
    <citation type="submission" date="2017-02" db="EMBL/GenBank/DDBJ databases">
        <authorList>
            <person name="Varghese N."/>
            <person name="Submissions S."/>
        </authorList>
    </citation>
    <scope>NUCLEOTIDE SEQUENCE [LARGE SCALE GENOMIC DNA]</scope>
    <source>
        <strain evidence="4">ATCC 700200</strain>
    </source>
</reference>
<dbReference type="InterPro" id="IPR029063">
    <property type="entry name" value="SAM-dependent_MTases_sf"/>
</dbReference>
<dbReference type="Pfam" id="PF12147">
    <property type="entry name" value="Methyltransf_20"/>
    <property type="match status" value="1"/>
</dbReference>
<gene>
    <name evidence="3" type="ORF">SAMN02745166_01712</name>
</gene>
<evidence type="ECO:0000259" key="1">
    <source>
        <dbReference type="Pfam" id="PF12146"/>
    </source>
</evidence>
<dbReference type="OrthoDB" id="9806902at2"/>
<proteinExistence type="predicted"/>
<dbReference type="InterPro" id="IPR022744">
    <property type="entry name" value="MeTrfase_dom_put"/>
</dbReference>
<accession>A0A1T4XMW6</accession>
<dbReference type="Pfam" id="PF12146">
    <property type="entry name" value="Hydrolase_4"/>
    <property type="match status" value="1"/>
</dbReference>
<dbReference type="GO" id="GO:0016787">
    <property type="term" value="F:hydrolase activity"/>
    <property type="evidence" value="ECO:0007669"/>
    <property type="project" value="UniProtKB-KW"/>
</dbReference>
<sequence>MTTHTFPSHDGTELFYRAWLPFYQAKHAIVILHRGHEHSGRMQELAGSLDLPDTAIFAWDQRGHGQSTGKRGGADNLGVIIRDLESFFQHIEKTYAIPRESTVLVAHSVGAVVASAWVHDYAPRLRGLVLGTPAFDVKLYVPLALPLLSLKEKLLPGGVVKSYVKSRVLTHDPDQQRAYNEDKAIFREISVNILLDLYATARRVVADAAAIRVPTLVFSAGQDWVVHTGPQRAFFERLGSSDKEFHTLHGFYHAIFHEAQREVVFRKVRAFAQRLFDTPPPAPAPLLDADLRGHTRTERDELAATRDCLSSRLSRRVFGSVGRLSRGIALGWQAGFDSGRTLDYVYRNKPSGRFLVGWLMDKAYLDSPGWTGIRWRGQMLQKVLAEVLAQAGPNPHLVDIACGGGRYVLQMLHDHPELNATATLRDYQQPNLDTAQATAEALELKDRVKFVSADAFDRASLEALNPSPSVAVVSGLYELFNDNAPIQRSLQGLADAMPAGAQLVYTNQPWHPQLKFIAHVLSNREGKPWIMRRRTQEEMDDLVRAAGFVKERQEIDPAGIFTISVARKQ</sequence>
<dbReference type="SUPFAM" id="SSF53335">
    <property type="entry name" value="S-adenosyl-L-methionine-dependent methyltransferases"/>
    <property type="match status" value="1"/>
</dbReference>
<dbReference type="AlphaFoldDB" id="A0A1T4XMW6"/>
<dbReference type="FunFam" id="3.40.50.1820:FF:000201">
    <property type="entry name" value="Alpha/beta fold hydrolase"/>
    <property type="match status" value="1"/>
</dbReference>
<dbReference type="SUPFAM" id="SSF53474">
    <property type="entry name" value="alpha/beta-Hydrolases"/>
    <property type="match status" value="1"/>
</dbReference>
<dbReference type="InterPro" id="IPR022742">
    <property type="entry name" value="Hydrolase_4"/>
</dbReference>
<dbReference type="Proteomes" id="UP000190774">
    <property type="component" value="Unassembled WGS sequence"/>
</dbReference>
<feature type="domain" description="Serine aminopeptidase S33" evidence="1">
    <location>
        <begin position="24"/>
        <end position="259"/>
    </location>
</feature>
<dbReference type="InterPro" id="IPR051044">
    <property type="entry name" value="MAG_DAG_Lipase"/>
</dbReference>
<dbReference type="STRING" id="48467.SAMN02745166_01712"/>
<dbReference type="RefSeq" id="WP_078812890.1">
    <property type="nucleotide sequence ID" value="NZ_FUYE01000004.1"/>
</dbReference>
<organism evidence="3 4">
    <name type="scientific">Prosthecobacter debontii</name>
    <dbReference type="NCBI Taxonomy" id="48467"/>
    <lineage>
        <taxon>Bacteria</taxon>
        <taxon>Pseudomonadati</taxon>
        <taxon>Verrucomicrobiota</taxon>
        <taxon>Verrucomicrobiia</taxon>
        <taxon>Verrucomicrobiales</taxon>
        <taxon>Verrucomicrobiaceae</taxon>
        <taxon>Prosthecobacter</taxon>
    </lineage>
</organism>
<dbReference type="EMBL" id="FUYE01000004">
    <property type="protein sequence ID" value="SKA90498.1"/>
    <property type="molecule type" value="Genomic_DNA"/>
</dbReference>
<evidence type="ECO:0000313" key="3">
    <source>
        <dbReference type="EMBL" id="SKA90498.1"/>
    </source>
</evidence>